<organism evidence="8">
    <name type="scientific">Desulfobacca acetoxidans</name>
    <dbReference type="NCBI Taxonomy" id="60893"/>
    <lineage>
        <taxon>Bacteria</taxon>
        <taxon>Pseudomonadati</taxon>
        <taxon>Thermodesulfobacteriota</taxon>
        <taxon>Desulfobaccia</taxon>
        <taxon>Desulfobaccales</taxon>
        <taxon>Desulfobaccaceae</taxon>
        <taxon>Desulfobacca</taxon>
    </lineage>
</organism>
<dbReference type="PANTHER" id="PTHR44591:SF14">
    <property type="entry name" value="PROTEIN PILG"/>
    <property type="match status" value="1"/>
</dbReference>
<reference evidence="8" key="1">
    <citation type="journal article" date="2020" name="mSystems">
        <title>Genome- and Community-Level Interaction Insights into Carbon Utilization and Element Cycling Functions of Hydrothermarchaeota in Hydrothermal Sediment.</title>
        <authorList>
            <person name="Zhou Z."/>
            <person name="Liu Y."/>
            <person name="Xu W."/>
            <person name="Pan J."/>
            <person name="Luo Z.H."/>
            <person name="Li M."/>
        </authorList>
    </citation>
    <scope>NUCLEOTIDE SEQUENCE [LARGE SCALE GENOMIC DNA]</scope>
    <source>
        <strain evidence="8">SpSt-767</strain>
    </source>
</reference>
<evidence type="ECO:0000256" key="6">
    <source>
        <dbReference type="PROSITE-ProRule" id="PRU00169"/>
    </source>
</evidence>
<keyword evidence="4" id="KW-0238">DNA-binding</keyword>
<dbReference type="InterPro" id="IPR001789">
    <property type="entry name" value="Sig_transdc_resp-reg_receiver"/>
</dbReference>
<dbReference type="Gene3D" id="3.40.50.2300">
    <property type="match status" value="1"/>
</dbReference>
<dbReference type="GO" id="GO:0000160">
    <property type="term" value="P:phosphorelay signal transduction system"/>
    <property type="evidence" value="ECO:0007669"/>
    <property type="project" value="UniProtKB-KW"/>
</dbReference>
<dbReference type="PROSITE" id="PS50110">
    <property type="entry name" value="RESPONSE_REGULATORY"/>
    <property type="match status" value="1"/>
</dbReference>
<dbReference type="InterPro" id="IPR050595">
    <property type="entry name" value="Bact_response_regulator"/>
</dbReference>
<sequence>MSQFKVLLVDDEEEFVKTLGERLEMRGIAPDTAFTGEAALQRIAEEEPDIMILDIKMPGIDGIEVLRRVRKAYPRIQVIMLTAHGTEKDQEEAERLGAFAYLRKPVDLEMLTKTMAAASKRLETLSMASAFAEAGDADTARKILEDAKKPFKPE</sequence>
<keyword evidence="1 6" id="KW-0597">Phosphoprotein</keyword>
<evidence type="ECO:0000256" key="5">
    <source>
        <dbReference type="ARBA" id="ARBA00023163"/>
    </source>
</evidence>
<dbReference type="SUPFAM" id="SSF52172">
    <property type="entry name" value="CheY-like"/>
    <property type="match status" value="1"/>
</dbReference>
<evidence type="ECO:0000256" key="1">
    <source>
        <dbReference type="ARBA" id="ARBA00022553"/>
    </source>
</evidence>
<gene>
    <name evidence="8" type="ORF">ENV52_03275</name>
</gene>
<evidence type="ECO:0000256" key="3">
    <source>
        <dbReference type="ARBA" id="ARBA00023015"/>
    </source>
</evidence>
<keyword evidence="5" id="KW-0804">Transcription</keyword>
<dbReference type="SMART" id="SM00448">
    <property type="entry name" value="REC"/>
    <property type="match status" value="1"/>
</dbReference>
<dbReference type="InterPro" id="IPR011006">
    <property type="entry name" value="CheY-like_superfamily"/>
</dbReference>
<name>A0A7V6A1X7_9BACT</name>
<dbReference type="FunFam" id="3.40.50.2300:FF:000001">
    <property type="entry name" value="DNA-binding response regulator PhoB"/>
    <property type="match status" value="1"/>
</dbReference>
<protein>
    <submittedName>
        <fullName evidence="8">Response regulator</fullName>
    </submittedName>
</protein>
<proteinExistence type="predicted"/>
<evidence type="ECO:0000256" key="2">
    <source>
        <dbReference type="ARBA" id="ARBA00023012"/>
    </source>
</evidence>
<keyword evidence="3" id="KW-0805">Transcription regulation</keyword>
<dbReference type="Pfam" id="PF00072">
    <property type="entry name" value="Response_reg"/>
    <property type="match status" value="1"/>
</dbReference>
<accession>A0A7V6A1X7</accession>
<comment type="caution">
    <text evidence="8">The sequence shown here is derived from an EMBL/GenBank/DDBJ whole genome shotgun (WGS) entry which is preliminary data.</text>
</comment>
<keyword evidence="2" id="KW-0902">Two-component regulatory system</keyword>
<dbReference type="GO" id="GO:0003677">
    <property type="term" value="F:DNA binding"/>
    <property type="evidence" value="ECO:0007669"/>
    <property type="project" value="UniProtKB-KW"/>
</dbReference>
<feature type="modified residue" description="4-aspartylphosphate" evidence="6">
    <location>
        <position position="54"/>
    </location>
</feature>
<evidence type="ECO:0000259" key="7">
    <source>
        <dbReference type="PROSITE" id="PS50110"/>
    </source>
</evidence>
<dbReference type="PANTHER" id="PTHR44591">
    <property type="entry name" value="STRESS RESPONSE REGULATOR PROTEIN 1"/>
    <property type="match status" value="1"/>
</dbReference>
<dbReference type="AlphaFoldDB" id="A0A7V6A1X7"/>
<evidence type="ECO:0000313" key="8">
    <source>
        <dbReference type="EMBL" id="HHS28707.1"/>
    </source>
</evidence>
<feature type="domain" description="Response regulatory" evidence="7">
    <location>
        <begin position="5"/>
        <end position="119"/>
    </location>
</feature>
<evidence type="ECO:0000256" key="4">
    <source>
        <dbReference type="ARBA" id="ARBA00023125"/>
    </source>
</evidence>
<dbReference type="EMBL" id="DTGR01000049">
    <property type="protein sequence ID" value="HHS28707.1"/>
    <property type="molecule type" value="Genomic_DNA"/>
</dbReference>